<evidence type="ECO:0000256" key="8">
    <source>
        <dbReference type="ARBA" id="ARBA00022989"/>
    </source>
</evidence>
<evidence type="ECO:0000256" key="9">
    <source>
        <dbReference type="ARBA" id="ARBA00023136"/>
    </source>
</evidence>
<dbReference type="InterPro" id="IPR052454">
    <property type="entry name" value="TMX_domain-containing"/>
</dbReference>
<name>A0ABD3RZ05_9STRA</name>
<evidence type="ECO:0000256" key="12">
    <source>
        <dbReference type="SAM" id="MobiDB-lite"/>
    </source>
</evidence>
<keyword evidence="2" id="KW-0813">Transport</keyword>
<dbReference type="AlphaFoldDB" id="A0ABD3RZ05"/>
<evidence type="ECO:0000256" key="11">
    <source>
        <dbReference type="ARBA" id="ARBA00023284"/>
    </source>
</evidence>
<evidence type="ECO:0000256" key="1">
    <source>
        <dbReference type="ARBA" id="ARBA00004115"/>
    </source>
</evidence>
<feature type="domain" description="Thioredoxin" evidence="15">
    <location>
        <begin position="33"/>
        <end position="185"/>
    </location>
</feature>
<evidence type="ECO:0000259" key="15">
    <source>
        <dbReference type="PROSITE" id="PS51352"/>
    </source>
</evidence>
<dbReference type="PROSITE" id="PS51352">
    <property type="entry name" value="THIOREDOXIN_2"/>
    <property type="match status" value="1"/>
</dbReference>
<organism evidence="16 17">
    <name type="scientific">Cyclostephanos tholiformis</name>
    <dbReference type="NCBI Taxonomy" id="382380"/>
    <lineage>
        <taxon>Eukaryota</taxon>
        <taxon>Sar</taxon>
        <taxon>Stramenopiles</taxon>
        <taxon>Ochrophyta</taxon>
        <taxon>Bacillariophyta</taxon>
        <taxon>Coscinodiscophyceae</taxon>
        <taxon>Thalassiosirophycidae</taxon>
        <taxon>Stephanodiscales</taxon>
        <taxon>Stephanodiscaceae</taxon>
        <taxon>Cyclostephanos</taxon>
    </lineage>
</organism>
<evidence type="ECO:0000313" key="16">
    <source>
        <dbReference type="EMBL" id="KAL3817447.1"/>
    </source>
</evidence>
<evidence type="ECO:0000313" key="17">
    <source>
        <dbReference type="Proteomes" id="UP001530377"/>
    </source>
</evidence>
<dbReference type="SUPFAM" id="SSF52833">
    <property type="entry name" value="Thioredoxin-like"/>
    <property type="match status" value="1"/>
</dbReference>
<evidence type="ECO:0000256" key="14">
    <source>
        <dbReference type="SAM" id="SignalP"/>
    </source>
</evidence>
<feature type="signal peptide" evidence="14">
    <location>
        <begin position="1"/>
        <end position="19"/>
    </location>
</feature>
<reference evidence="16 17" key="1">
    <citation type="submission" date="2024-10" db="EMBL/GenBank/DDBJ databases">
        <title>Updated reference genomes for cyclostephanoid diatoms.</title>
        <authorList>
            <person name="Roberts W.R."/>
            <person name="Alverson A.J."/>
        </authorList>
    </citation>
    <scope>NUCLEOTIDE SEQUENCE [LARGE SCALE GENOMIC DNA]</scope>
    <source>
        <strain evidence="16 17">AJA228-03</strain>
    </source>
</reference>
<evidence type="ECO:0000256" key="5">
    <source>
        <dbReference type="ARBA" id="ARBA00022729"/>
    </source>
</evidence>
<keyword evidence="8 13" id="KW-1133">Transmembrane helix</keyword>
<accession>A0ABD3RZ05</accession>
<dbReference type="Gene3D" id="3.40.30.10">
    <property type="entry name" value="Glutaredoxin"/>
    <property type="match status" value="1"/>
</dbReference>
<dbReference type="PANTHER" id="PTHR46107">
    <property type="entry name" value="DUMPY: SHORTER THAN WILD-TYPE"/>
    <property type="match status" value="1"/>
</dbReference>
<keyword evidence="3" id="KW-0597">Phosphoprotein</keyword>
<keyword evidence="6" id="KW-0256">Endoplasmic reticulum</keyword>
<keyword evidence="9 13" id="KW-0472">Membrane</keyword>
<keyword evidence="11" id="KW-0676">Redox-active center</keyword>
<dbReference type="InterPro" id="IPR017937">
    <property type="entry name" value="Thioredoxin_CS"/>
</dbReference>
<gene>
    <name evidence="16" type="ORF">ACHAXA_001454</name>
</gene>
<keyword evidence="7" id="KW-0249">Electron transport</keyword>
<comment type="subcellular location">
    <subcellularLocation>
        <location evidence="1">Endoplasmic reticulum membrane</location>
        <topology evidence="1">Single-pass type I membrane protein</topology>
    </subcellularLocation>
</comment>
<proteinExistence type="predicted"/>
<protein>
    <recommendedName>
        <fullName evidence="15">Thioredoxin domain-containing protein</fullName>
    </recommendedName>
</protein>
<comment type="caution">
    <text evidence="16">The sequence shown here is derived from an EMBL/GenBank/DDBJ whole genome shotgun (WGS) entry which is preliminary data.</text>
</comment>
<evidence type="ECO:0000256" key="10">
    <source>
        <dbReference type="ARBA" id="ARBA00023157"/>
    </source>
</evidence>
<dbReference type="Pfam" id="PF00085">
    <property type="entry name" value="Thioredoxin"/>
    <property type="match status" value="1"/>
</dbReference>
<dbReference type="Proteomes" id="UP001530377">
    <property type="component" value="Unassembled WGS sequence"/>
</dbReference>
<dbReference type="EMBL" id="JALLPB020000103">
    <property type="protein sequence ID" value="KAL3817447.1"/>
    <property type="molecule type" value="Genomic_DNA"/>
</dbReference>
<dbReference type="CDD" id="cd02961">
    <property type="entry name" value="PDI_a_family"/>
    <property type="match status" value="1"/>
</dbReference>
<evidence type="ECO:0000256" key="6">
    <source>
        <dbReference type="ARBA" id="ARBA00022824"/>
    </source>
</evidence>
<dbReference type="PANTHER" id="PTHR46107:SF3">
    <property type="entry name" value="THIOREDOXIN DOMAIN-CONTAINING PROTEIN"/>
    <property type="match status" value="1"/>
</dbReference>
<dbReference type="InterPro" id="IPR036249">
    <property type="entry name" value="Thioredoxin-like_sf"/>
</dbReference>
<feature type="chain" id="PRO_5044821094" description="Thioredoxin domain-containing protein" evidence="14">
    <location>
        <begin position="20"/>
        <end position="260"/>
    </location>
</feature>
<dbReference type="GO" id="GO:0005789">
    <property type="term" value="C:endoplasmic reticulum membrane"/>
    <property type="evidence" value="ECO:0007669"/>
    <property type="project" value="UniProtKB-SubCell"/>
</dbReference>
<keyword evidence="17" id="KW-1185">Reference proteome</keyword>
<dbReference type="PROSITE" id="PS00194">
    <property type="entry name" value="THIOREDOXIN_1"/>
    <property type="match status" value="1"/>
</dbReference>
<evidence type="ECO:0000256" key="13">
    <source>
        <dbReference type="SAM" id="Phobius"/>
    </source>
</evidence>
<keyword evidence="10" id="KW-1015">Disulfide bond</keyword>
<feature type="transmembrane region" description="Helical" evidence="13">
    <location>
        <begin position="228"/>
        <end position="254"/>
    </location>
</feature>
<sequence>MAYLLLAVGLATVAWNNDAMSSSSSSSSSSTAVAEAAAVADFGTATPENGAGGGGDGSGGNGNRPRGVISLDSKNFDSSLRNGGQVWLIEFYAPWCGHCTRFASTYELVANQLHSDHHHKLGISTTRRVNVAKIDGAAERALSSRFDVHGFPSFFLVDGWTVREYKGSRSHEGLVKFALVDYEDTEPVPFITGPFGPMGQLRSLLMRSGAFIVGMYEDLTKGRGMGPLMAMSVLCVGGLAVGLVSIVILGILFLPKAKLE</sequence>
<keyword evidence="5 14" id="KW-0732">Signal</keyword>
<evidence type="ECO:0000256" key="2">
    <source>
        <dbReference type="ARBA" id="ARBA00022448"/>
    </source>
</evidence>
<dbReference type="InterPro" id="IPR013766">
    <property type="entry name" value="Thioredoxin_domain"/>
</dbReference>
<keyword evidence="4 13" id="KW-0812">Transmembrane</keyword>
<evidence type="ECO:0000256" key="4">
    <source>
        <dbReference type="ARBA" id="ARBA00022692"/>
    </source>
</evidence>
<evidence type="ECO:0000256" key="7">
    <source>
        <dbReference type="ARBA" id="ARBA00022982"/>
    </source>
</evidence>
<feature type="region of interest" description="Disordered" evidence="12">
    <location>
        <begin position="44"/>
        <end position="68"/>
    </location>
</feature>
<feature type="compositionally biased region" description="Gly residues" evidence="12">
    <location>
        <begin position="50"/>
        <end position="62"/>
    </location>
</feature>
<evidence type="ECO:0000256" key="3">
    <source>
        <dbReference type="ARBA" id="ARBA00022553"/>
    </source>
</evidence>